<evidence type="ECO:0000259" key="1">
    <source>
        <dbReference type="Pfam" id="PF01408"/>
    </source>
</evidence>
<dbReference type="AlphaFoldDB" id="A0A6B1DSX8"/>
<feature type="domain" description="Gfo/Idh/MocA-like oxidoreductase N-terminal" evidence="1">
    <location>
        <begin position="13"/>
        <end position="139"/>
    </location>
</feature>
<dbReference type="PANTHER" id="PTHR43377">
    <property type="entry name" value="BILIVERDIN REDUCTASE A"/>
    <property type="match status" value="1"/>
</dbReference>
<evidence type="ECO:0000259" key="2">
    <source>
        <dbReference type="Pfam" id="PF22725"/>
    </source>
</evidence>
<reference evidence="3" key="1">
    <citation type="submission" date="2019-09" db="EMBL/GenBank/DDBJ databases">
        <title>Characterisation of the sponge microbiome using genome-centric metagenomics.</title>
        <authorList>
            <person name="Engelberts J.P."/>
            <person name="Robbins S.J."/>
            <person name="De Goeij J.M."/>
            <person name="Aranda M."/>
            <person name="Bell S.C."/>
            <person name="Webster N.S."/>
        </authorList>
    </citation>
    <scope>NUCLEOTIDE SEQUENCE</scope>
    <source>
        <strain evidence="3">SB0662_bin_9</strain>
    </source>
</reference>
<dbReference type="InterPro" id="IPR051450">
    <property type="entry name" value="Gfo/Idh/MocA_Oxidoreductases"/>
</dbReference>
<dbReference type="InterPro" id="IPR036291">
    <property type="entry name" value="NAD(P)-bd_dom_sf"/>
</dbReference>
<name>A0A6B1DSX8_9CHLR</name>
<dbReference type="InterPro" id="IPR055170">
    <property type="entry name" value="GFO_IDH_MocA-like_dom"/>
</dbReference>
<evidence type="ECO:0000313" key="3">
    <source>
        <dbReference type="EMBL" id="MYD90297.1"/>
    </source>
</evidence>
<proteinExistence type="predicted"/>
<dbReference type="Pfam" id="PF01408">
    <property type="entry name" value="GFO_IDH_MocA"/>
    <property type="match status" value="1"/>
</dbReference>
<dbReference type="Gene3D" id="3.40.50.720">
    <property type="entry name" value="NAD(P)-binding Rossmann-like Domain"/>
    <property type="match status" value="1"/>
</dbReference>
<dbReference type="EMBL" id="VXPY01000056">
    <property type="protein sequence ID" value="MYD90297.1"/>
    <property type="molecule type" value="Genomic_DNA"/>
</dbReference>
<organism evidence="3">
    <name type="scientific">Caldilineaceae bacterium SB0662_bin_9</name>
    <dbReference type="NCBI Taxonomy" id="2605258"/>
    <lineage>
        <taxon>Bacteria</taxon>
        <taxon>Bacillati</taxon>
        <taxon>Chloroflexota</taxon>
        <taxon>Caldilineae</taxon>
        <taxon>Caldilineales</taxon>
        <taxon>Caldilineaceae</taxon>
    </lineage>
</organism>
<dbReference type="Pfam" id="PF22725">
    <property type="entry name" value="GFO_IDH_MocA_C3"/>
    <property type="match status" value="1"/>
</dbReference>
<dbReference type="PANTHER" id="PTHR43377:SF1">
    <property type="entry name" value="BILIVERDIN REDUCTASE A"/>
    <property type="match status" value="1"/>
</dbReference>
<dbReference type="GO" id="GO:0000166">
    <property type="term" value="F:nucleotide binding"/>
    <property type="evidence" value="ECO:0007669"/>
    <property type="project" value="InterPro"/>
</dbReference>
<gene>
    <name evidence="3" type="ORF">F4Y08_08180</name>
</gene>
<sequence>MASTSAVQEAVTRTAIIGCGGMARNHLRSILEDPRGTHVSVVCEPMAENYELTCLLFEEAGVAVPENVPDLDAMLDRHAADLDAVFIVTPHAMHHDHVVASLDAGLDVLVEKPMVVSKEEAERVIAKRDETGKLVTVAFQGSLSPQIRWASEQLHDGPYGRVLAISGTVWQSWKGLADGRWRLDPHVSGGGFMFDTGAHLMNTIADLAGEDFVEVAAWLNNDDMAVDIMAAAMGRLQSGTFVTIHGCGNAVKSCSSTIHVFAEKAHLKACMWGRWVEVQEDGDEDFRRVELPAMRTAWHRFLDVRAGRIENPSPPEVGLRMLRLWDAIKESAARNGQVVPC</sequence>
<dbReference type="SUPFAM" id="SSF51735">
    <property type="entry name" value="NAD(P)-binding Rossmann-fold domains"/>
    <property type="match status" value="1"/>
</dbReference>
<feature type="domain" description="GFO/IDH/MocA-like oxidoreductase" evidence="2">
    <location>
        <begin position="148"/>
        <end position="267"/>
    </location>
</feature>
<accession>A0A6B1DSX8</accession>
<protein>
    <submittedName>
        <fullName evidence="3">Gfo/Idh/MocA family oxidoreductase</fullName>
    </submittedName>
</protein>
<dbReference type="SUPFAM" id="SSF55347">
    <property type="entry name" value="Glyceraldehyde-3-phosphate dehydrogenase-like, C-terminal domain"/>
    <property type="match status" value="1"/>
</dbReference>
<dbReference type="InterPro" id="IPR000683">
    <property type="entry name" value="Gfo/Idh/MocA-like_OxRdtase_N"/>
</dbReference>
<dbReference type="Gene3D" id="3.30.360.10">
    <property type="entry name" value="Dihydrodipicolinate Reductase, domain 2"/>
    <property type="match status" value="1"/>
</dbReference>
<comment type="caution">
    <text evidence="3">The sequence shown here is derived from an EMBL/GenBank/DDBJ whole genome shotgun (WGS) entry which is preliminary data.</text>
</comment>